<evidence type="ECO:0000256" key="1">
    <source>
        <dbReference type="ARBA" id="ARBA00004141"/>
    </source>
</evidence>
<dbReference type="GO" id="GO:0032153">
    <property type="term" value="C:cell division site"/>
    <property type="evidence" value="ECO:0007669"/>
    <property type="project" value="TreeGrafter"/>
</dbReference>
<evidence type="ECO:0000256" key="6">
    <source>
        <dbReference type="SAM" id="SignalP"/>
    </source>
</evidence>
<comment type="subcellular location">
    <subcellularLocation>
        <location evidence="1">Membrane</location>
        <topology evidence="1">Multi-pass membrane protein</topology>
    </subcellularLocation>
</comment>
<dbReference type="PANTHER" id="PTHR28013">
    <property type="entry name" value="PROTEIN DCV1-RELATED"/>
    <property type="match status" value="1"/>
</dbReference>
<dbReference type="Proteomes" id="UP000076727">
    <property type="component" value="Unassembled WGS sequence"/>
</dbReference>
<evidence type="ECO:0000256" key="2">
    <source>
        <dbReference type="ARBA" id="ARBA00022692"/>
    </source>
</evidence>
<evidence type="ECO:0000313" key="7">
    <source>
        <dbReference type="EMBL" id="KZT71041.1"/>
    </source>
</evidence>
<organism evidence="7 8">
    <name type="scientific">Daedalea quercina L-15889</name>
    <dbReference type="NCBI Taxonomy" id="1314783"/>
    <lineage>
        <taxon>Eukaryota</taxon>
        <taxon>Fungi</taxon>
        <taxon>Dikarya</taxon>
        <taxon>Basidiomycota</taxon>
        <taxon>Agaricomycotina</taxon>
        <taxon>Agaricomycetes</taxon>
        <taxon>Polyporales</taxon>
        <taxon>Fomitopsis</taxon>
    </lineage>
</organism>
<evidence type="ECO:0000256" key="3">
    <source>
        <dbReference type="ARBA" id="ARBA00022989"/>
    </source>
</evidence>
<dbReference type="OrthoDB" id="2354757at2759"/>
<dbReference type="STRING" id="1314783.A0A165RQK9"/>
<keyword evidence="6" id="KW-0732">Signal</keyword>
<feature type="transmembrane region" description="Helical" evidence="5">
    <location>
        <begin position="114"/>
        <end position="138"/>
    </location>
</feature>
<feature type="transmembrane region" description="Helical" evidence="5">
    <location>
        <begin position="158"/>
        <end position="182"/>
    </location>
</feature>
<evidence type="ECO:0000256" key="4">
    <source>
        <dbReference type="ARBA" id="ARBA00023136"/>
    </source>
</evidence>
<dbReference type="GO" id="GO:0005886">
    <property type="term" value="C:plasma membrane"/>
    <property type="evidence" value="ECO:0007669"/>
    <property type="project" value="InterPro"/>
</dbReference>
<gene>
    <name evidence="7" type="ORF">DAEQUDRAFT_157771</name>
</gene>
<dbReference type="AlphaFoldDB" id="A0A165RQK9"/>
<feature type="chain" id="PRO_5007865929" evidence="6">
    <location>
        <begin position="28"/>
        <end position="189"/>
    </location>
</feature>
<reference evidence="7 8" key="1">
    <citation type="journal article" date="2016" name="Mol. Biol. Evol.">
        <title>Comparative Genomics of Early-Diverging Mushroom-Forming Fungi Provides Insights into the Origins of Lignocellulose Decay Capabilities.</title>
        <authorList>
            <person name="Nagy L.G."/>
            <person name="Riley R."/>
            <person name="Tritt A."/>
            <person name="Adam C."/>
            <person name="Daum C."/>
            <person name="Floudas D."/>
            <person name="Sun H."/>
            <person name="Yadav J.S."/>
            <person name="Pangilinan J."/>
            <person name="Larsson K.H."/>
            <person name="Matsuura K."/>
            <person name="Barry K."/>
            <person name="Labutti K."/>
            <person name="Kuo R."/>
            <person name="Ohm R.A."/>
            <person name="Bhattacharya S.S."/>
            <person name="Shirouzu T."/>
            <person name="Yoshinaga Y."/>
            <person name="Martin F.M."/>
            <person name="Grigoriev I.V."/>
            <person name="Hibbett D.S."/>
        </authorList>
    </citation>
    <scope>NUCLEOTIDE SEQUENCE [LARGE SCALE GENOMIC DNA]</scope>
    <source>
        <strain evidence="7 8">L-15889</strain>
    </source>
</reference>
<protein>
    <submittedName>
        <fullName evidence="7">Pali-domain-containing protein</fullName>
    </submittedName>
</protein>
<feature type="transmembrane region" description="Helical" evidence="5">
    <location>
        <begin position="83"/>
        <end position="107"/>
    </location>
</feature>
<feature type="signal peptide" evidence="6">
    <location>
        <begin position="1"/>
        <end position="27"/>
    </location>
</feature>
<sequence>MAAGAAVPGLFLTFSAMVLLIFASVSAPTWNAVRFLTTTVDGSTTNFGVFGYTGSTTHVGWYFPSGVADSTLNNDLFHNLTGALILVPIAAGLSGVAFLFGLCGAAYHRVGTVFMTLVSALAFLVTLVVWVIEMALFGVARDHVRNSGGVADYENANWLVLGALVALFLAFFASLCGTFGSYRSRRAAY</sequence>
<name>A0A165RQK9_9APHY</name>
<keyword evidence="3 5" id="KW-1133">Transmembrane helix</keyword>
<keyword evidence="8" id="KW-1185">Reference proteome</keyword>
<dbReference type="GO" id="GO:0035838">
    <property type="term" value="C:growing cell tip"/>
    <property type="evidence" value="ECO:0007669"/>
    <property type="project" value="TreeGrafter"/>
</dbReference>
<proteinExistence type="predicted"/>
<dbReference type="Pfam" id="PF06687">
    <property type="entry name" value="SUR7"/>
    <property type="match status" value="1"/>
</dbReference>
<dbReference type="EMBL" id="KV429048">
    <property type="protein sequence ID" value="KZT71041.1"/>
    <property type="molecule type" value="Genomic_DNA"/>
</dbReference>
<dbReference type="InterPro" id="IPR009571">
    <property type="entry name" value="SUR7/Rim9-like_fungi"/>
</dbReference>
<dbReference type="PANTHER" id="PTHR28013:SF3">
    <property type="entry name" value="PROTEIN DCV1-RELATED"/>
    <property type="match status" value="1"/>
</dbReference>
<keyword evidence="4 5" id="KW-0472">Membrane</keyword>
<keyword evidence="2 5" id="KW-0812">Transmembrane</keyword>
<dbReference type="InterPro" id="IPR051380">
    <property type="entry name" value="pH-response_reg_palI/RIM9"/>
</dbReference>
<evidence type="ECO:0000313" key="8">
    <source>
        <dbReference type="Proteomes" id="UP000076727"/>
    </source>
</evidence>
<accession>A0A165RQK9</accession>
<evidence type="ECO:0000256" key="5">
    <source>
        <dbReference type="SAM" id="Phobius"/>
    </source>
</evidence>